<feature type="compositionally biased region" description="Polar residues" evidence="1">
    <location>
        <begin position="11"/>
        <end position="22"/>
    </location>
</feature>
<comment type="caution">
    <text evidence="2">The sequence shown here is derived from an EMBL/GenBank/DDBJ whole genome shotgun (WGS) entry which is preliminary data.</text>
</comment>
<name>A0ABR1PBL9_DIAER</name>
<organism evidence="2 3">
    <name type="scientific">Diaporthe eres</name>
    <name type="common">Phomopsis oblonga</name>
    <dbReference type="NCBI Taxonomy" id="83184"/>
    <lineage>
        <taxon>Eukaryota</taxon>
        <taxon>Fungi</taxon>
        <taxon>Dikarya</taxon>
        <taxon>Ascomycota</taxon>
        <taxon>Pezizomycotina</taxon>
        <taxon>Sordariomycetes</taxon>
        <taxon>Sordariomycetidae</taxon>
        <taxon>Diaporthales</taxon>
        <taxon>Diaporthaceae</taxon>
        <taxon>Diaporthe</taxon>
        <taxon>Diaporthe eres species complex</taxon>
    </lineage>
</organism>
<evidence type="ECO:0008006" key="4">
    <source>
        <dbReference type="Google" id="ProtNLM"/>
    </source>
</evidence>
<dbReference type="EMBL" id="JAKNSF020000021">
    <property type="protein sequence ID" value="KAK7731880.1"/>
    <property type="molecule type" value="Genomic_DNA"/>
</dbReference>
<feature type="region of interest" description="Disordered" evidence="1">
    <location>
        <begin position="1"/>
        <end position="24"/>
    </location>
</feature>
<reference evidence="2 3" key="1">
    <citation type="submission" date="2024-02" db="EMBL/GenBank/DDBJ databases">
        <title>De novo assembly and annotation of 12 fungi associated with fruit tree decline syndrome in Ontario, Canada.</title>
        <authorList>
            <person name="Sulman M."/>
            <person name="Ellouze W."/>
            <person name="Ilyukhin E."/>
        </authorList>
    </citation>
    <scope>NUCLEOTIDE SEQUENCE [LARGE SCALE GENOMIC DNA]</scope>
    <source>
        <strain evidence="2 3">M169</strain>
    </source>
</reference>
<accession>A0ABR1PBL9</accession>
<proteinExistence type="predicted"/>
<evidence type="ECO:0000256" key="1">
    <source>
        <dbReference type="SAM" id="MobiDB-lite"/>
    </source>
</evidence>
<dbReference type="Proteomes" id="UP001430848">
    <property type="component" value="Unassembled WGS sequence"/>
</dbReference>
<keyword evidence="3" id="KW-1185">Reference proteome</keyword>
<gene>
    <name evidence="2" type="ORF">SLS63_005177</name>
</gene>
<sequence length="268" mass="30511">MPRKTEPQPAPKQTNGPSSAQAMTAGHISDSISLGAVTRIIPPLEGEVNLQHWKAMIIKALDLLQLKKYIESSIPCPSSSEDLERWRSERGIVSLIIESSFSRIRDRLTDNGLPLNEADPYVMFRQTCAIFDKYGSFDGARLYKRLMNIRRPDYENMKLYFLEIRRLRSRMIEIGQCDDVFILEQILNNLQHFCPPDVLGRLQRKFEKGDLSFDEMVEAMLEWEKGTGVKPAPAPILAPTPNSRRGSAVEPMRNSWASGSMGIQMRRD</sequence>
<evidence type="ECO:0000313" key="3">
    <source>
        <dbReference type="Proteomes" id="UP001430848"/>
    </source>
</evidence>
<protein>
    <recommendedName>
        <fullName evidence="4">Gag protein</fullName>
    </recommendedName>
</protein>
<evidence type="ECO:0000313" key="2">
    <source>
        <dbReference type="EMBL" id="KAK7731880.1"/>
    </source>
</evidence>